<accession>A0A180GVM9</accession>
<reference evidence="2" key="2">
    <citation type="submission" date="2016-05" db="EMBL/GenBank/DDBJ databases">
        <title>Comparative analysis highlights variable genome content of wheat rusts and divergence of the mating loci.</title>
        <authorList>
            <person name="Cuomo C.A."/>
            <person name="Bakkeren G."/>
            <person name="Szabo L."/>
            <person name="Khalil H."/>
            <person name="Joly D."/>
            <person name="Goldberg J."/>
            <person name="Young S."/>
            <person name="Zeng Q."/>
            <person name="Fellers J."/>
        </authorList>
    </citation>
    <scope>NUCLEOTIDE SEQUENCE [LARGE SCALE GENOMIC DNA]</scope>
    <source>
        <strain evidence="2">1-1 BBBD Race 1</strain>
    </source>
</reference>
<evidence type="ECO:0000313" key="2">
    <source>
        <dbReference type="EMBL" id="OAV96581.1"/>
    </source>
</evidence>
<dbReference type="Proteomes" id="UP000005240">
    <property type="component" value="Unassembled WGS sequence"/>
</dbReference>
<organism evidence="2">
    <name type="scientific">Puccinia triticina (isolate 1-1 / race 1 (BBBD))</name>
    <name type="common">Brown leaf rust fungus</name>
    <dbReference type="NCBI Taxonomy" id="630390"/>
    <lineage>
        <taxon>Eukaryota</taxon>
        <taxon>Fungi</taxon>
        <taxon>Dikarya</taxon>
        <taxon>Basidiomycota</taxon>
        <taxon>Pucciniomycotina</taxon>
        <taxon>Pucciniomycetes</taxon>
        <taxon>Pucciniales</taxon>
        <taxon>Pucciniaceae</taxon>
        <taxon>Puccinia</taxon>
    </lineage>
</organism>
<dbReference type="PANTHER" id="PTHR47501:SF5">
    <property type="entry name" value="HAT C-TERMINAL DIMERISATION DOMAIN-CONTAINING PROTEIN"/>
    <property type="match status" value="1"/>
</dbReference>
<keyword evidence="4" id="KW-1185">Reference proteome</keyword>
<evidence type="ECO:0000313" key="4">
    <source>
        <dbReference type="Proteomes" id="UP000005240"/>
    </source>
</evidence>
<proteinExistence type="predicted"/>
<dbReference type="AlphaFoldDB" id="A0A180GVM9"/>
<sequence>MDAIAKGAKLPLTEKDIENNTQEEQNGTIKAYTKHAVFDPRFFNQLLVLWLVWFSLPWCRIRDFLLGIAFNYAQSGIVLYSRTWAATEAHRLYLNLQANVVSSLQKLSSKFTLIHDVWTTKGDHHAFLGILVAYVTADWDFKILHLGMKFIASTQTTNSGSNNFTMASEVERLIFIKTGVDPELSANHIHCFCHKIALILNAGLREIELSTKGLVASKSSTLGFTPNLNPIVEESEDVTKADPYVIEDTILGSSDNQVKDNNDGGSDKRESNDELDSLNIPDKGKNMIDKSLKKVDFVIQRITSSEAKRSEYGTWCKKLDFDGPSLIARYGICWNIKFQSWDRGYQAQKIIAKLIENKNN</sequence>
<reference evidence="3" key="4">
    <citation type="submission" date="2025-05" db="UniProtKB">
        <authorList>
            <consortium name="EnsemblFungi"/>
        </authorList>
    </citation>
    <scope>IDENTIFICATION</scope>
    <source>
        <strain evidence="3">isolate 1-1 / race 1 (BBBD)</strain>
    </source>
</reference>
<evidence type="ECO:0000256" key="1">
    <source>
        <dbReference type="SAM" id="MobiDB-lite"/>
    </source>
</evidence>
<dbReference type="EnsemblFungi" id="PTTG_26347-t43_1">
    <property type="protein sequence ID" value="PTTG_26347-t43_1-p1"/>
    <property type="gene ID" value="PTTG_26347"/>
</dbReference>
<name>A0A180GVM9_PUCT1</name>
<evidence type="ECO:0008006" key="5">
    <source>
        <dbReference type="Google" id="ProtNLM"/>
    </source>
</evidence>
<dbReference type="VEuPathDB" id="FungiDB:PTTG_26347"/>
<feature type="region of interest" description="Disordered" evidence="1">
    <location>
        <begin position="254"/>
        <end position="282"/>
    </location>
</feature>
<dbReference type="OrthoDB" id="5088237at2759"/>
<dbReference type="EMBL" id="ADAS02000019">
    <property type="protein sequence ID" value="OAV96581.1"/>
    <property type="molecule type" value="Genomic_DNA"/>
</dbReference>
<feature type="compositionally biased region" description="Basic and acidic residues" evidence="1">
    <location>
        <begin position="257"/>
        <end position="272"/>
    </location>
</feature>
<protein>
    <recommendedName>
        <fullName evidence="5">HAT C-terminal dimerisation domain-containing protein</fullName>
    </recommendedName>
</protein>
<gene>
    <name evidence="2" type="ORF">PTTG_26347</name>
</gene>
<reference evidence="3 4" key="3">
    <citation type="journal article" date="2017" name="G3 (Bethesda)">
        <title>Comparative analysis highlights variable genome content of wheat rusts and divergence of the mating loci.</title>
        <authorList>
            <person name="Cuomo C.A."/>
            <person name="Bakkeren G."/>
            <person name="Khalil H.B."/>
            <person name="Panwar V."/>
            <person name="Joly D."/>
            <person name="Linning R."/>
            <person name="Sakthikumar S."/>
            <person name="Song X."/>
            <person name="Adiconis X."/>
            <person name="Fan L."/>
            <person name="Goldberg J.M."/>
            <person name="Levin J.Z."/>
            <person name="Young S."/>
            <person name="Zeng Q."/>
            <person name="Anikster Y."/>
            <person name="Bruce M."/>
            <person name="Wang M."/>
            <person name="Yin C."/>
            <person name="McCallum B."/>
            <person name="Szabo L.J."/>
            <person name="Hulbert S."/>
            <person name="Chen X."/>
            <person name="Fellers J.P."/>
        </authorList>
    </citation>
    <scope>NUCLEOTIDE SEQUENCE</scope>
    <source>
        <strain evidence="4">Isolate 1-1 / race 1 (BBBD)</strain>
        <strain evidence="3">isolate 1-1 / race 1 (BBBD)</strain>
    </source>
</reference>
<reference evidence="2" key="1">
    <citation type="submission" date="2009-11" db="EMBL/GenBank/DDBJ databases">
        <authorList>
            <consortium name="The Broad Institute Genome Sequencing Platform"/>
            <person name="Ward D."/>
            <person name="Feldgarden M."/>
            <person name="Earl A."/>
            <person name="Young S.K."/>
            <person name="Zeng Q."/>
            <person name="Koehrsen M."/>
            <person name="Alvarado L."/>
            <person name="Berlin A."/>
            <person name="Bochicchio J."/>
            <person name="Borenstein D."/>
            <person name="Chapman S.B."/>
            <person name="Chen Z."/>
            <person name="Engels R."/>
            <person name="Freedman E."/>
            <person name="Gellesch M."/>
            <person name="Goldberg J."/>
            <person name="Griggs A."/>
            <person name="Gujja S."/>
            <person name="Heilman E."/>
            <person name="Heiman D."/>
            <person name="Hepburn T."/>
            <person name="Howarth C."/>
            <person name="Jen D."/>
            <person name="Larson L."/>
            <person name="Lewis B."/>
            <person name="Mehta T."/>
            <person name="Park D."/>
            <person name="Pearson M."/>
            <person name="Roberts A."/>
            <person name="Saif S."/>
            <person name="Shea T."/>
            <person name="Shenoy N."/>
            <person name="Sisk P."/>
            <person name="Stolte C."/>
            <person name="Sykes S."/>
            <person name="Thomson T."/>
            <person name="Walk T."/>
            <person name="White J."/>
            <person name="Yandava C."/>
            <person name="Izard J."/>
            <person name="Baranova O.V."/>
            <person name="Blanton J.M."/>
            <person name="Tanner A.C."/>
            <person name="Dewhirst F.E."/>
            <person name="Haas B."/>
            <person name="Nusbaum C."/>
            <person name="Birren B."/>
        </authorList>
    </citation>
    <scope>NUCLEOTIDE SEQUENCE [LARGE SCALE GENOMIC DNA]</scope>
    <source>
        <strain evidence="2">1-1 BBBD Race 1</strain>
    </source>
</reference>
<dbReference type="PANTHER" id="PTHR47501">
    <property type="entry name" value="TRANSPOSASE-RELATED"/>
    <property type="match status" value="1"/>
</dbReference>
<evidence type="ECO:0000313" key="3">
    <source>
        <dbReference type="EnsemblFungi" id="PTTG_26347-t43_1-p1"/>
    </source>
</evidence>